<feature type="transmembrane region" description="Helical" evidence="8">
    <location>
        <begin position="293"/>
        <end position="326"/>
    </location>
</feature>
<name>A0A401W533_STREY</name>
<feature type="compositionally biased region" description="Pro residues" evidence="7">
    <location>
        <begin position="465"/>
        <end position="492"/>
    </location>
</feature>
<dbReference type="EMBL" id="BHZD01000001">
    <property type="protein sequence ID" value="GCD44444.1"/>
    <property type="molecule type" value="Genomic_DNA"/>
</dbReference>
<keyword evidence="6 8" id="KW-0472">Membrane</keyword>
<feature type="compositionally biased region" description="Basic and acidic residues" evidence="7">
    <location>
        <begin position="517"/>
        <end position="527"/>
    </location>
</feature>
<feature type="region of interest" description="Disordered" evidence="7">
    <location>
        <begin position="457"/>
        <end position="527"/>
    </location>
</feature>
<evidence type="ECO:0000256" key="7">
    <source>
        <dbReference type="SAM" id="MobiDB-lite"/>
    </source>
</evidence>
<evidence type="ECO:0000256" key="1">
    <source>
        <dbReference type="ARBA" id="ARBA00004141"/>
    </source>
</evidence>
<feature type="transmembrane region" description="Helical" evidence="8">
    <location>
        <begin position="122"/>
        <end position="144"/>
    </location>
</feature>
<feature type="transmembrane region" description="Helical" evidence="8">
    <location>
        <begin position="93"/>
        <end position="116"/>
    </location>
</feature>
<evidence type="ECO:0000259" key="9">
    <source>
        <dbReference type="Pfam" id="PF00999"/>
    </source>
</evidence>
<reference evidence="10 11" key="1">
    <citation type="submission" date="2018-11" db="EMBL/GenBank/DDBJ databases">
        <title>Whole genome sequence of Streptomyces paromomycinus NBRC 15454(T).</title>
        <authorList>
            <person name="Komaki H."/>
            <person name="Tamura T."/>
        </authorList>
    </citation>
    <scope>NUCLEOTIDE SEQUENCE [LARGE SCALE GENOMIC DNA]</scope>
    <source>
        <strain evidence="10 11">NBRC 15454</strain>
    </source>
</reference>
<dbReference type="PANTHER" id="PTHR32468">
    <property type="entry name" value="CATION/H + ANTIPORTER"/>
    <property type="match status" value="1"/>
</dbReference>
<feature type="domain" description="Cation/H+ exchanger transmembrane" evidence="9">
    <location>
        <begin position="74"/>
        <end position="455"/>
    </location>
</feature>
<keyword evidence="3 8" id="KW-0812">Transmembrane</keyword>
<proteinExistence type="predicted"/>
<evidence type="ECO:0000256" key="8">
    <source>
        <dbReference type="SAM" id="Phobius"/>
    </source>
</evidence>
<dbReference type="Gene3D" id="1.20.1530.20">
    <property type="match status" value="1"/>
</dbReference>
<feature type="transmembrane region" description="Helical" evidence="8">
    <location>
        <begin position="189"/>
        <end position="212"/>
    </location>
</feature>
<protein>
    <submittedName>
        <fullName evidence="10">Potassium transporter</fullName>
    </submittedName>
</protein>
<evidence type="ECO:0000256" key="3">
    <source>
        <dbReference type="ARBA" id="ARBA00022692"/>
    </source>
</evidence>
<feature type="transmembrane region" description="Helical" evidence="8">
    <location>
        <begin position="253"/>
        <end position="273"/>
    </location>
</feature>
<feature type="transmembrane region" description="Helical" evidence="8">
    <location>
        <begin position="156"/>
        <end position="177"/>
    </location>
</feature>
<keyword evidence="2" id="KW-0813">Transport</keyword>
<sequence length="527" mass="53670">MAGTELAGSRRRKLRFRTQGAVVLTVLLPLAVITVVTLQVGDTQSGKKSASPDSSVLDTVGHFFLGAAVVLVASHILGYVASKLGQPRVTGEIVAGILLGPSLLGSLAPGVAGWLFPAAVVPMFNGLAQLGLVLFMFGVGQELASMRLRGAAPRAVLISQSSLLVPFAAGALVALPLMDGYLAEDVPPLAFVLFIGCALSITAFPVLARILSDLGLTRTRPGRLSLFAAAVGDGGSWLLLSLILSLAHGGDPMTVVAKALAVVAVIAVFVWPLRRLLTKLPDRADARAKAPALMVFLVAAVGVAATLTAALGIHQLIGALLVGLIWPHGNRAASAAVAPLADTAKTVLLPFFFLGFGLGVDLGSLSLDGGAGLVLLALLVVATVGKVAGPSLCARCTGLPWSEALTLGVLLNARGLTELVVLQIGYEAGIIDEKMLGLLTIVAITTTVMTTPLLKATGALREPPSRPPASPDQPPASPDQPPASPDQPPASPDQPAGPAAQRSPEAPPLALSGAEGVSERPAGRSPE</sequence>
<evidence type="ECO:0000256" key="4">
    <source>
        <dbReference type="ARBA" id="ARBA00022989"/>
    </source>
</evidence>
<dbReference type="GO" id="GO:0016020">
    <property type="term" value="C:membrane"/>
    <property type="evidence" value="ECO:0007669"/>
    <property type="project" value="UniProtKB-SubCell"/>
</dbReference>
<dbReference type="GO" id="GO:0015297">
    <property type="term" value="F:antiporter activity"/>
    <property type="evidence" value="ECO:0007669"/>
    <property type="project" value="InterPro"/>
</dbReference>
<dbReference type="PANTHER" id="PTHR32468:SF0">
    <property type="entry name" value="K(+)_H(+) ANTIPORTER 1"/>
    <property type="match status" value="1"/>
</dbReference>
<dbReference type="InterPro" id="IPR050794">
    <property type="entry name" value="CPA2_transporter"/>
</dbReference>
<feature type="transmembrane region" description="Helical" evidence="8">
    <location>
        <begin position="224"/>
        <end position="247"/>
    </location>
</feature>
<dbReference type="GO" id="GO:1902600">
    <property type="term" value="P:proton transmembrane transport"/>
    <property type="evidence" value="ECO:0007669"/>
    <property type="project" value="InterPro"/>
</dbReference>
<dbReference type="Proteomes" id="UP000286746">
    <property type="component" value="Unassembled WGS sequence"/>
</dbReference>
<dbReference type="Pfam" id="PF00999">
    <property type="entry name" value="Na_H_Exchanger"/>
    <property type="match status" value="1"/>
</dbReference>
<evidence type="ECO:0000256" key="6">
    <source>
        <dbReference type="ARBA" id="ARBA00023136"/>
    </source>
</evidence>
<keyword evidence="4 8" id="KW-1133">Transmembrane helix</keyword>
<dbReference type="InterPro" id="IPR006153">
    <property type="entry name" value="Cation/H_exchanger_TM"/>
</dbReference>
<keyword evidence="11" id="KW-1185">Reference proteome</keyword>
<evidence type="ECO:0000313" key="10">
    <source>
        <dbReference type="EMBL" id="GCD44444.1"/>
    </source>
</evidence>
<comment type="caution">
    <text evidence="10">The sequence shown here is derived from an EMBL/GenBank/DDBJ whole genome shotgun (WGS) entry which is preliminary data.</text>
</comment>
<comment type="subcellular location">
    <subcellularLocation>
        <location evidence="1">Membrane</location>
        <topology evidence="1">Multi-pass membrane protein</topology>
    </subcellularLocation>
</comment>
<accession>A0A401W533</accession>
<feature type="transmembrane region" description="Helical" evidence="8">
    <location>
        <begin position="21"/>
        <end position="40"/>
    </location>
</feature>
<evidence type="ECO:0000256" key="2">
    <source>
        <dbReference type="ARBA" id="ARBA00022448"/>
    </source>
</evidence>
<evidence type="ECO:0000313" key="11">
    <source>
        <dbReference type="Proteomes" id="UP000286746"/>
    </source>
</evidence>
<feature type="transmembrane region" description="Helical" evidence="8">
    <location>
        <begin position="370"/>
        <end position="389"/>
    </location>
</feature>
<evidence type="ECO:0000256" key="5">
    <source>
        <dbReference type="ARBA" id="ARBA00023065"/>
    </source>
</evidence>
<feature type="transmembrane region" description="Helical" evidence="8">
    <location>
        <begin position="60"/>
        <end position="81"/>
    </location>
</feature>
<dbReference type="InterPro" id="IPR038770">
    <property type="entry name" value="Na+/solute_symporter_sf"/>
</dbReference>
<gene>
    <name evidence="10" type="ORF">GKJPGBOP_04142</name>
</gene>
<dbReference type="AlphaFoldDB" id="A0A401W533"/>
<keyword evidence="5" id="KW-0406">Ion transport</keyword>
<organism evidence="10 11">
    <name type="scientific">Streptomyces paromomycinus</name>
    <name type="common">Streptomyces rimosus subsp. paromomycinus</name>
    <dbReference type="NCBI Taxonomy" id="92743"/>
    <lineage>
        <taxon>Bacteria</taxon>
        <taxon>Bacillati</taxon>
        <taxon>Actinomycetota</taxon>
        <taxon>Actinomycetes</taxon>
        <taxon>Kitasatosporales</taxon>
        <taxon>Streptomycetaceae</taxon>
        <taxon>Streptomyces</taxon>
    </lineage>
</organism>